<proteinExistence type="predicted"/>
<protein>
    <submittedName>
        <fullName evidence="1">Uncharacterized protein</fullName>
    </submittedName>
</protein>
<organism evidence="1 2">
    <name type="scientific">Tanacetum coccineum</name>
    <dbReference type="NCBI Taxonomy" id="301880"/>
    <lineage>
        <taxon>Eukaryota</taxon>
        <taxon>Viridiplantae</taxon>
        <taxon>Streptophyta</taxon>
        <taxon>Embryophyta</taxon>
        <taxon>Tracheophyta</taxon>
        <taxon>Spermatophyta</taxon>
        <taxon>Magnoliopsida</taxon>
        <taxon>eudicotyledons</taxon>
        <taxon>Gunneridae</taxon>
        <taxon>Pentapetalae</taxon>
        <taxon>asterids</taxon>
        <taxon>campanulids</taxon>
        <taxon>Asterales</taxon>
        <taxon>Asteraceae</taxon>
        <taxon>Asteroideae</taxon>
        <taxon>Anthemideae</taxon>
        <taxon>Anthemidinae</taxon>
        <taxon>Tanacetum</taxon>
    </lineage>
</organism>
<sequence>MDYKRTQEYLPRIHRTRRMDEDLRESYRTLEKCLFHERRFVTPSFIEANNMLPSFQAVCLEPFLTLNEPICPRFEVEFYHSLEVKRDEEERPYIEFKLGQFTFMLTSSQLS</sequence>
<reference evidence="1" key="2">
    <citation type="submission" date="2022-01" db="EMBL/GenBank/DDBJ databases">
        <authorList>
            <person name="Yamashiro T."/>
            <person name="Shiraishi A."/>
            <person name="Satake H."/>
            <person name="Nakayama K."/>
        </authorList>
    </citation>
    <scope>NUCLEOTIDE SEQUENCE</scope>
</reference>
<evidence type="ECO:0000313" key="1">
    <source>
        <dbReference type="EMBL" id="GJS60591.1"/>
    </source>
</evidence>
<comment type="caution">
    <text evidence="1">The sequence shown here is derived from an EMBL/GenBank/DDBJ whole genome shotgun (WGS) entry which is preliminary data.</text>
</comment>
<keyword evidence="2" id="KW-1185">Reference proteome</keyword>
<evidence type="ECO:0000313" key="2">
    <source>
        <dbReference type="Proteomes" id="UP001151760"/>
    </source>
</evidence>
<reference evidence="1" key="1">
    <citation type="journal article" date="2022" name="Int. J. Mol. Sci.">
        <title>Draft Genome of Tanacetum Coccineum: Genomic Comparison of Closely Related Tanacetum-Family Plants.</title>
        <authorList>
            <person name="Yamashiro T."/>
            <person name="Shiraishi A."/>
            <person name="Nakayama K."/>
            <person name="Satake H."/>
        </authorList>
    </citation>
    <scope>NUCLEOTIDE SEQUENCE</scope>
</reference>
<gene>
    <name evidence="1" type="ORF">Tco_0655375</name>
</gene>
<name>A0ABQ4X5Z9_9ASTR</name>
<accession>A0ABQ4X5Z9</accession>
<dbReference type="Proteomes" id="UP001151760">
    <property type="component" value="Unassembled WGS sequence"/>
</dbReference>
<dbReference type="EMBL" id="BQNB010009231">
    <property type="protein sequence ID" value="GJS60591.1"/>
    <property type="molecule type" value="Genomic_DNA"/>
</dbReference>